<name>A0A1X2FJ95_9MYCO</name>
<proteinExistence type="predicted"/>
<evidence type="ECO:0000313" key="2">
    <source>
        <dbReference type="Proteomes" id="UP000193964"/>
    </source>
</evidence>
<comment type="caution">
    <text evidence="1">The sequence shown here is derived from an EMBL/GenBank/DDBJ whole genome shotgun (WGS) entry which is preliminary data.</text>
</comment>
<protein>
    <submittedName>
        <fullName evidence="1">Uncharacterized protein</fullName>
    </submittedName>
</protein>
<organism evidence="1 2">
    <name type="scientific">Mycolicibacterium wolinskyi</name>
    <dbReference type="NCBI Taxonomy" id="59750"/>
    <lineage>
        <taxon>Bacteria</taxon>
        <taxon>Bacillati</taxon>
        <taxon>Actinomycetota</taxon>
        <taxon>Actinomycetes</taxon>
        <taxon>Mycobacteriales</taxon>
        <taxon>Mycobacteriaceae</taxon>
        <taxon>Mycolicibacterium</taxon>
    </lineage>
</organism>
<dbReference type="AlphaFoldDB" id="A0A1X2FJ95"/>
<accession>A0A1X2FJ95</accession>
<dbReference type="EMBL" id="LQQA01000005">
    <property type="protein sequence ID" value="ORX18492.1"/>
    <property type="molecule type" value="Genomic_DNA"/>
</dbReference>
<evidence type="ECO:0000313" key="1">
    <source>
        <dbReference type="EMBL" id="ORX18492.1"/>
    </source>
</evidence>
<reference evidence="1 2" key="1">
    <citation type="submission" date="2016-01" db="EMBL/GenBank/DDBJ databases">
        <title>The new phylogeny of the genus Mycobacterium.</title>
        <authorList>
            <person name="Tarcisio F."/>
            <person name="Conor M."/>
            <person name="Antonella G."/>
            <person name="Elisabetta G."/>
            <person name="Giulia F.S."/>
            <person name="Sara T."/>
            <person name="Anna F."/>
            <person name="Clotilde B."/>
            <person name="Roberto B."/>
            <person name="Veronica D.S."/>
            <person name="Fabio R."/>
            <person name="Monica P."/>
            <person name="Olivier J."/>
            <person name="Enrico T."/>
            <person name="Nicola S."/>
        </authorList>
    </citation>
    <scope>NUCLEOTIDE SEQUENCE [LARGE SCALE GENOMIC DNA]</scope>
    <source>
        <strain evidence="1 2">ATCC 700010</strain>
    </source>
</reference>
<sequence>MGQYLHDFAGSWQFGFTEHLRRDDLNSATETNPQLWEVWVHLYRQVTGIYLTHRSTTAECGERNGDILGSTGVNKVRRIDWLVTTWRLAAHRGCLDFSL</sequence>
<dbReference type="Proteomes" id="UP000193964">
    <property type="component" value="Unassembled WGS sequence"/>
</dbReference>
<gene>
    <name evidence="1" type="ORF">AWC31_14415</name>
</gene>